<keyword evidence="3" id="KW-0493">Microtubule</keyword>
<gene>
    <name evidence="5" type="ORF">PPNO1_LOCUS6266</name>
</gene>
<dbReference type="GO" id="GO:0007021">
    <property type="term" value="P:tubulin complex assembly"/>
    <property type="evidence" value="ECO:0007669"/>
    <property type="project" value="UniProtKB-UniRule"/>
</dbReference>
<dbReference type="Pfam" id="PF02970">
    <property type="entry name" value="TBCA"/>
    <property type="match status" value="1"/>
</dbReference>
<evidence type="ECO:0000313" key="5">
    <source>
        <dbReference type="EMBL" id="CAI4216614.1"/>
    </source>
</evidence>
<comment type="similarity">
    <text evidence="1 3">Belongs to the TBCA family.</text>
</comment>
<reference evidence="5" key="1">
    <citation type="submission" date="2022-11" db="EMBL/GenBank/DDBJ databases">
        <authorList>
            <person name="Scott C."/>
            <person name="Bruce N."/>
        </authorList>
    </citation>
    <scope>NUCLEOTIDE SEQUENCE</scope>
</reference>
<keyword evidence="6" id="KW-1185">Reference proteome</keyword>
<dbReference type="InterPro" id="IPR004226">
    <property type="entry name" value="TBCA"/>
</dbReference>
<comment type="caution">
    <text evidence="5">The sequence shown here is derived from an EMBL/GenBank/DDBJ whole genome shotgun (WGS) entry which is preliminary data.</text>
</comment>
<name>A0A9P1H7B7_9PEZI</name>
<dbReference type="SUPFAM" id="SSF46988">
    <property type="entry name" value="Tubulin chaperone cofactor A"/>
    <property type="match status" value="1"/>
</dbReference>
<evidence type="ECO:0000256" key="1">
    <source>
        <dbReference type="ARBA" id="ARBA00006806"/>
    </source>
</evidence>
<evidence type="ECO:0000256" key="4">
    <source>
        <dbReference type="SAM" id="MobiDB-lite"/>
    </source>
</evidence>
<dbReference type="AlphaFoldDB" id="A0A9P1H7B7"/>
<dbReference type="GO" id="GO:0048487">
    <property type="term" value="F:beta-tubulin binding"/>
    <property type="evidence" value="ECO:0007669"/>
    <property type="project" value="InterPro"/>
</dbReference>
<comment type="subunit">
    <text evidence="3">Supercomplex made of cofactors A to E. Cofactors A and D function by capturing and stabilizing tubulin in a quasi-native conformation. Cofactor E binds to the cofactor D-tubulin complex; interaction with cofactor C then causes the release of tubulin polypeptides that are committed to the native state.</text>
</comment>
<proteinExistence type="inferred from homology"/>
<dbReference type="Gene3D" id="1.20.58.90">
    <property type="match status" value="1"/>
</dbReference>
<sequence>MERPAAENGYWHRVNPGRPGPSKLHIATQALFRLIKEEQSYHKELKQQKQRVERLKADFTNGVNIDENSEYIIRQETRTATSQKSMERRRAAEIIMCAPALPLHEKIKEGMRSVQEELAYADDPTPVEELENAKKALDLGREVLGLPPINADDF</sequence>
<protein>
    <recommendedName>
        <fullName evidence="3">Tubulin-specific chaperone A</fullName>
    </recommendedName>
</protein>
<evidence type="ECO:0000313" key="6">
    <source>
        <dbReference type="Proteomes" id="UP000838763"/>
    </source>
</evidence>
<organism evidence="5 6">
    <name type="scientific">Parascedosporium putredinis</name>
    <dbReference type="NCBI Taxonomy" id="1442378"/>
    <lineage>
        <taxon>Eukaryota</taxon>
        <taxon>Fungi</taxon>
        <taxon>Dikarya</taxon>
        <taxon>Ascomycota</taxon>
        <taxon>Pezizomycotina</taxon>
        <taxon>Sordariomycetes</taxon>
        <taxon>Hypocreomycetidae</taxon>
        <taxon>Microascales</taxon>
        <taxon>Microascaceae</taxon>
        <taxon>Parascedosporium</taxon>
    </lineage>
</organism>
<dbReference type="InterPro" id="IPR036126">
    <property type="entry name" value="TBCA_sf"/>
</dbReference>
<evidence type="ECO:0000256" key="3">
    <source>
        <dbReference type="RuleBase" id="RU364030"/>
    </source>
</evidence>
<comment type="subcellular location">
    <subcellularLocation>
        <location evidence="3">Cytoplasm</location>
        <location evidence="3">Cytoskeleton</location>
    </subcellularLocation>
</comment>
<keyword evidence="3" id="KW-0963">Cytoplasm</keyword>
<dbReference type="EMBL" id="CALLCH030000015">
    <property type="protein sequence ID" value="CAI4216614.1"/>
    <property type="molecule type" value="Genomic_DNA"/>
</dbReference>
<dbReference type="GO" id="GO:0005874">
    <property type="term" value="C:microtubule"/>
    <property type="evidence" value="ECO:0007669"/>
    <property type="project" value="UniProtKB-KW"/>
</dbReference>
<dbReference type="Proteomes" id="UP000838763">
    <property type="component" value="Unassembled WGS sequence"/>
</dbReference>
<dbReference type="GO" id="GO:0007023">
    <property type="term" value="P:post-chaperonin tubulin folding pathway"/>
    <property type="evidence" value="ECO:0007669"/>
    <property type="project" value="UniProtKB-UniRule"/>
</dbReference>
<accession>A0A9P1H7B7</accession>
<feature type="region of interest" description="Disordered" evidence="4">
    <location>
        <begin position="1"/>
        <end position="22"/>
    </location>
</feature>
<keyword evidence="3" id="KW-0206">Cytoskeleton</keyword>
<dbReference type="OrthoDB" id="296187at2759"/>
<evidence type="ECO:0000256" key="2">
    <source>
        <dbReference type="ARBA" id="ARBA00023186"/>
    </source>
</evidence>
<keyword evidence="2 3" id="KW-0143">Chaperone</keyword>